<evidence type="ECO:0000259" key="8">
    <source>
        <dbReference type="Pfam" id="PF25954"/>
    </source>
</evidence>
<evidence type="ECO:0000256" key="3">
    <source>
        <dbReference type="ARBA" id="ARBA00022989"/>
    </source>
</evidence>
<dbReference type="Gene3D" id="2.40.50.100">
    <property type="match status" value="1"/>
</dbReference>
<dbReference type="GO" id="GO:1990961">
    <property type="term" value="P:xenobiotic detoxification by transmembrane export across the plasma membrane"/>
    <property type="evidence" value="ECO:0007669"/>
    <property type="project" value="InterPro"/>
</dbReference>
<feature type="domain" description="Multidrug resistance protein MdtA-like barrel-sandwich hybrid" evidence="7">
    <location>
        <begin position="54"/>
        <end position="251"/>
    </location>
</feature>
<evidence type="ECO:0000256" key="2">
    <source>
        <dbReference type="ARBA" id="ARBA00022692"/>
    </source>
</evidence>
<evidence type="ECO:0000256" key="5">
    <source>
        <dbReference type="SAM" id="Coils"/>
    </source>
</evidence>
<evidence type="ECO:0000313" key="9">
    <source>
        <dbReference type="EMBL" id="XCH46333.1"/>
    </source>
</evidence>
<dbReference type="PANTHER" id="PTHR30386">
    <property type="entry name" value="MEMBRANE FUSION SUBUNIT OF EMRAB-TOLC MULTIDRUG EFFLUX PUMP"/>
    <property type="match status" value="1"/>
</dbReference>
<dbReference type="Pfam" id="PF25917">
    <property type="entry name" value="BSH_RND"/>
    <property type="match status" value="1"/>
</dbReference>
<evidence type="ECO:0000256" key="1">
    <source>
        <dbReference type="ARBA" id="ARBA00004167"/>
    </source>
</evidence>
<dbReference type="GO" id="GO:0019898">
    <property type="term" value="C:extrinsic component of membrane"/>
    <property type="evidence" value="ECO:0007669"/>
    <property type="project" value="InterPro"/>
</dbReference>
<dbReference type="InterPro" id="IPR058792">
    <property type="entry name" value="Beta-barrel_RND_2"/>
</dbReference>
<proteinExistence type="predicted"/>
<dbReference type="AlphaFoldDB" id="A0AAU8GXQ3"/>
<comment type="subcellular location">
    <subcellularLocation>
        <location evidence="1">Membrane</location>
        <topology evidence="1">Single-pass membrane protein</topology>
    </subcellularLocation>
</comment>
<dbReference type="KEGG" id="taut:V4D30_08285"/>
<dbReference type="Pfam" id="PF25954">
    <property type="entry name" value="Beta-barrel_RND_2"/>
    <property type="match status" value="1"/>
</dbReference>
<feature type="domain" description="CusB-like beta-barrel" evidence="8">
    <location>
        <begin position="255"/>
        <end position="297"/>
    </location>
</feature>
<dbReference type="InterPro" id="IPR050739">
    <property type="entry name" value="MFP"/>
</dbReference>
<keyword evidence="2 6" id="KW-0812">Transmembrane</keyword>
<dbReference type="RefSeq" id="WP_353683871.1">
    <property type="nucleotide sequence ID" value="NZ_CP144373.1"/>
</dbReference>
<evidence type="ECO:0000259" key="7">
    <source>
        <dbReference type="Pfam" id="PF25917"/>
    </source>
</evidence>
<dbReference type="PANTHER" id="PTHR30386:SF26">
    <property type="entry name" value="TRANSPORT PROTEIN COMB"/>
    <property type="match status" value="1"/>
</dbReference>
<dbReference type="InterPro" id="IPR058625">
    <property type="entry name" value="MdtA-like_BSH"/>
</dbReference>
<evidence type="ECO:0000256" key="4">
    <source>
        <dbReference type="ARBA" id="ARBA00023136"/>
    </source>
</evidence>
<dbReference type="GO" id="GO:1990195">
    <property type="term" value="C:macrolide transmembrane transporter complex"/>
    <property type="evidence" value="ECO:0007669"/>
    <property type="project" value="InterPro"/>
</dbReference>
<organism evidence="9">
    <name type="scientific">Thermodesulfovibrio autotrophicus</name>
    <dbReference type="NCBI Taxonomy" id="3118333"/>
    <lineage>
        <taxon>Bacteria</taxon>
        <taxon>Pseudomonadati</taxon>
        <taxon>Nitrospirota</taxon>
        <taxon>Thermodesulfovibrionia</taxon>
        <taxon>Thermodesulfovibrionales</taxon>
        <taxon>Thermodesulfovibrionaceae</taxon>
        <taxon>Thermodesulfovibrio</taxon>
    </lineage>
</organism>
<dbReference type="EMBL" id="CP144373">
    <property type="protein sequence ID" value="XCH46333.1"/>
    <property type="molecule type" value="Genomic_DNA"/>
</dbReference>
<evidence type="ECO:0000256" key="6">
    <source>
        <dbReference type="SAM" id="Phobius"/>
    </source>
</evidence>
<feature type="coiled-coil region" evidence="5">
    <location>
        <begin position="94"/>
        <end position="142"/>
    </location>
</feature>
<accession>A0AAU8GXQ3</accession>
<dbReference type="Gene3D" id="2.40.30.170">
    <property type="match status" value="1"/>
</dbReference>
<keyword evidence="5" id="KW-0175">Coiled coil</keyword>
<name>A0AAU8GXQ3_9BACT</name>
<dbReference type="InterPro" id="IPR030190">
    <property type="entry name" value="MacA_alpha-hairpin_sf"/>
</dbReference>
<sequence length="364" mass="41061">MSFKGLRERFKNSKKIKISLLIIISIGVLIFMVKEIYYYIVYERTDDAYIEGTIVPISPQVSGKVIRVYVDYNQRVKKGEPLVEIEPDDYLADVRAKKENVNTLSNQLKEISSQLNEAMAKLKTMEANLQAAHAQRVLAEREFQRIKGLYEEDLVSKSRFDSQEAALKVAIAQEKAVESQIKEIKSSINTLTVKLKTQQYQIGKAQEELKIAEINLKRTLIVSPRDGRIAKKSVETGQYVRPGQLLMAVVDEQDIWVGANFKETQIEKMRVGQPVKIKVDAYPGKIFKGHVASFQPGTGAVFSLFPPENATGNFVKVVQRIPVRIIIDTPFDPDYPLWPGMSVIPYVDVTVNTGAKLKDVIGKQ</sequence>
<dbReference type="Gene3D" id="6.10.140.1990">
    <property type="match status" value="1"/>
</dbReference>
<protein>
    <submittedName>
        <fullName evidence="9">HlyD family secretion protein</fullName>
    </submittedName>
</protein>
<dbReference type="SUPFAM" id="SSF111369">
    <property type="entry name" value="HlyD-like secretion proteins"/>
    <property type="match status" value="2"/>
</dbReference>
<gene>
    <name evidence="9" type="ORF">V4D30_08285</name>
</gene>
<feature type="transmembrane region" description="Helical" evidence="6">
    <location>
        <begin position="20"/>
        <end position="40"/>
    </location>
</feature>
<keyword evidence="4 6" id="KW-0472">Membrane</keyword>
<keyword evidence="3 6" id="KW-1133">Transmembrane helix</keyword>
<reference evidence="9" key="1">
    <citation type="submission" date="2024-01" db="EMBL/GenBank/DDBJ databases">
        <title>The first autotrophic representatives of the genus Thermodesulfovibrio.</title>
        <authorList>
            <person name="Maltseva A.I."/>
            <person name="Elcheninov A.G."/>
            <person name="Kublanov I.V."/>
            <person name="Lebedinsky A.V."/>
            <person name="Frolov E.N."/>
        </authorList>
    </citation>
    <scope>NUCLEOTIDE SEQUENCE</scope>
    <source>
        <strain evidence="9">3907-1M</strain>
    </source>
</reference>